<dbReference type="Pfam" id="PF00185">
    <property type="entry name" value="OTCace"/>
    <property type="match status" value="1"/>
</dbReference>
<dbReference type="InterPro" id="IPR006130">
    <property type="entry name" value="Asp/Orn_carbamoylTrfase"/>
</dbReference>
<evidence type="ECO:0000256" key="2">
    <source>
        <dbReference type="ARBA" id="ARBA00008896"/>
    </source>
</evidence>
<dbReference type="EC" id="2.1.3.2" evidence="7"/>
<evidence type="ECO:0000256" key="7">
    <source>
        <dbReference type="HAMAP-Rule" id="MF_00001"/>
    </source>
</evidence>
<organism evidence="10 11">
    <name type="scientific">Salinibacillus kushneri</name>
    <dbReference type="NCBI Taxonomy" id="237682"/>
    <lineage>
        <taxon>Bacteria</taxon>
        <taxon>Bacillati</taxon>
        <taxon>Bacillota</taxon>
        <taxon>Bacilli</taxon>
        <taxon>Bacillales</taxon>
        <taxon>Bacillaceae</taxon>
        <taxon>Salinibacillus</taxon>
    </lineage>
</organism>
<dbReference type="FunFam" id="3.40.50.1370:FF:000011">
    <property type="entry name" value="Aspartate carbamoyltransferase"/>
    <property type="match status" value="1"/>
</dbReference>
<comment type="subunit">
    <text evidence="7">Heterododecamer (2C3:3R2) of six catalytic PyrB chains organized as two trimers (C3), and six regulatory PyrI chains organized as three dimers (R2).</text>
</comment>
<gene>
    <name evidence="7" type="primary">pyrB</name>
    <name evidence="10" type="ORF">SAMN05421676_10962</name>
</gene>
<name>A0A1I0HLG6_9BACI</name>
<evidence type="ECO:0000256" key="1">
    <source>
        <dbReference type="ARBA" id="ARBA00004852"/>
    </source>
</evidence>
<sequence>MEHVLSMKDLTRDEIYSLLDDAQKIINGEQLHIQKKTLALLFFEPSTRTKMSFEMAAHRLGISLLHFTKDTSSVQKGESLYDTVKTLEALGTNLVVIRHPDDAFYQILKEKVNIPLVNAGDGKGEHPTQCLLDLFTIYQEFGTFKNLNITIAGDILHSRVAKSNAYALKNLGAVVKFAAPFIWRDEDIPVDYVSIDEAVEQSDVLMLLRVQKERHQASAIPQVEDYLSNYGLTIEREKRMKQGSIILHPAPVNRGVEIDDRLVECKRSRIFKQMHNGVAIRMAIIHQLLKERGKLNVVAN</sequence>
<dbReference type="AlphaFoldDB" id="A0A1I0HLG6"/>
<evidence type="ECO:0000313" key="11">
    <source>
        <dbReference type="Proteomes" id="UP000199095"/>
    </source>
</evidence>
<protein>
    <recommendedName>
        <fullName evidence="7">Aspartate carbamoyltransferase</fullName>
        <ecNumber evidence="7">2.1.3.2</ecNumber>
    </recommendedName>
    <alternativeName>
        <fullName evidence="7">Aspartate transcarbamylase</fullName>
        <shortName evidence="7">ATCase</shortName>
    </alternativeName>
</protein>
<reference evidence="11" key="1">
    <citation type="submission" date="2016-10" db="EMBL/GenBank/DDBJ databases">
        <authorList>
            <person name="Varghese N."/>
            <person name="Submissions S."/>
        </authorList>
    </citation>
    <scope>NUCLEOTIDE SEQUENCE [LARGE SCALE GENOMIC DNA]</scope>
    <source>
        <strain evidence="11">CGMCC 1.3566</strain>
    </source>
</reference>
<proteinExistence type="inferred from homology"/>
<feature type="binding site" evidence="7">
    <location>
        <position position="250"/>
    </location>
    <ligand>
        <name>carbamoyl phosphate</name>
        <dbReference type="ChEBI" id="CHEBI:58228"/>
    </ligand>
</feature>
<feature type="domain" description="Aspartate/ornithine carbamoyltransferase carbamoyl-P binding" evidence="9">
    <location>
        <begin position="3"/>
        <end position="139"/>
    </location>
</feature>
<dbReference type="PANTHER" id="PTHR45753">
    <property type="entry name" value="ORNITHINE CARBAMOYLTRANSFERASE, MITOCHONDRIAL"/>
    <property type="match status" value="1"/>
</dbReference>
<accession>A0A1I0HLG6</accession>
<dbReference type="HAMAP" id="MF_00001">
    <property type="entry name" value="Asp_carb_tr"/>
    <property type="match status" value="1"/>
</dbReference>
<evidence type="ECO:0000313" key="10">
    <source>
        <dbReference type="EMBL" id="SET84736.1"/>
    </source>
</evidence>
<evidence type="ECO:0000256" key="4">
    <source>
        <dbReference type="ARBA" id="ARBA00022975"/>
    </source>
</evidence>
<evidence type="ECO:0000256" key="5">
    <source>
        <dbReference type="ARBA" id="ARBA00043884"/>
    </source>
</evidence>
<dbReference type="GO" id="GO:0005829">
    <property type="term" value="C:cytosol"/>
    <property type="evidence" value="ECO:0007669"/>
    <property type="project" value="TreeGrafter"/>
</dbReference>
<dbReference type="PROSITE" id="PS00097">
    <property type="entry name" value="CARBAMOYLTRANSFERASE"/>
    <property type="match status" value="1"/>
</dbReference>
<dbReference type="InterPro" id="IPR002082">
    <property type="entry name" value="Asp_carbamoyltransf"/>
</dbReference>
<evidence type="ECO:0000259" key="9">
    <source>
        <dbReference type="Pfam" id="PF02729"/>
    </source>
</evidence>
<feature type="domain" description="Aspartate/ornithine carbamoyltransferase Asp/Orn-binding" evidence="8">
    <location>
        <begin position="145"/>
        <end position="286"/>
    </location>
</feature>
<dbReference type="NCBIfam" id="NF002032">
    <property type="entry name" value="PRK00856.1"/>
    <property type="match status" value="1"/>
</dbReference>
<dbReference type="Pfam" id="PF02729">
    <property type="entry name" value="OTCace_N"/>
    <property type="match status" value="1"/>
</dbReference>
<keyword evidence="3 7" id="KW-0808">Transferase</keyword>
<dbReference type="GO" id="GO:0004070">
    <property type="term" value="F:aspartate carbamoyltransferase activity"/>
    <property type="evidence" value="ECO:0007669"/>
    <property type="project" value="UniProtKB-UniRule"/>
</dbReference>
<dbReference type="Proteomes" id="UP000199095">
    <property type="component" value="Unassembled WGS sequence"/>
</dbReference>
<evidence type="ECO:0000256" key="6">
    <source>
        <dbReference type="ARBA" id="ARBA00048859"/>
    </source>
</evidence>
<evidence type="ECO:0000256" key="3">
    <source>
        <dbReference type="ARBA" id="ARBA00022679"/>
    </source>
</evidence>
<dbReference type="NCBIfam" id="TIGR00670">
    <property type="entry name" value="asp_carb_tr"/>
    <property type="match status" value="1"/>
</dbReference>
<dbReference type="OrthoDB" id="9774690at2"/>
<feature type="binding site" evidence="7">
    <location>
        <position position="49"/>
    </location>
    <ligand>
        <name>carbamoyl phosphate</name>
        <dbReference type="ChEBI" id="CHEBI:58228"/>
    </ligand>
</feature>
<feature type="binding site" evidence="7">
    <location>
        <position position="98"/>
    </location>
    <ligand>
        <name>carbamoyl phosphate</name>
        <dbReference type="ChEBI" id="CHEBI:58228"/>
    </ligand>
</feature>
<dbReference type="PRINTS" id="PR00100">
    <property type="entry name" value="AOTCASE"/>
</dbReference>
<dbReference type="PANTHER" id="PTHR45753:SF6">
    <property type="entry name" value="ASPARTATE CARBAMOYLTRANSFERASE"/>
    <property type="match status" value="1"/>
</dbReference>
<dbReference type="RefSeq" id="WP_093136428.1">
    <property type="nucleotide sequence ID" value="NZ_FOHJ01000009.1"/>
</dbReference>
<dbReference type="GO" id="GO:0016597">
    <property type="term" value="F:amino acid binding"/>
    <property type="evidence" value="ECO:0007669"/>
    <property type="project" value="InterPro"/>
</dbReference>
<dbReference type="InterPro" id="IPR006132">
    <property type="entry name" value="Asp/Orn_carbamoyltranf_P-bd"/>
</dbReference>
<dbReference type="PRINTS" id="PR00101">
    <property type="entry name" value="ATCASE"/>
</dbReference>
<dbReference type="InterPro" id="IPR036901">
    <property type="entry name" value="Asp/Orn_carbamoylTrfase_sf"/>
</dbReference>
<feature type="binding site" evidence="7">
    <location>
        <position position="209"/>
    </location>
    <ligand>
        <name>L-aspartate</name>
        <dbReference type="ChEBI" id="CHEBI:29991"/>
    </ligand>
</feature>
<dbReference type="Gene3D" id="3.40.50.1370">
    <property type="entry name" value="Aspartate/ornithine carbamoyltransferase"/>
    <property type="match status" value="2"/>
</dbReference>
<comment type="pathway">
    <text evidence="1 7">Pyrimidine metabolism; UMP biosynthesis via de novo pathway; (S)-dihydroorotate from bicarbonate: step 2/3.</text>
</comment>
<dbReference type="SUPFAM" id="SSF53671">
    <property type="entry name" value="Aspartate/ornithine carbamoyltransferase"/>
    <property type="match status" value="1"/>
</dbReference>
<dbReference type="UniPathway" id="UPA00070">
    <property type="reaction ID" value="UER00116"/>
</dbReference>
<dbReference type="GO" id="GO:0044205">
    <property type="term" value="P:'de novo' UMP biosynthetic process"/>
    <property type="evidence" value="ECO:0007669"/>
    <property type="project" value="UniProtKB-UniRule"/>
</dbReference>
<feature type="binding site" evidence="7">
    <location>
        <position position="251"/>
    </location>
    <ligand>
        <name>carbamoyl phosphate</name>
        <dbReference type="ChEBI" id="CHEBI:58228"/>
    </ligand>
</feature>
<keyword evidence="11" id="KW-1185">Reference proteome</keyword>
<comment type="similarity">
    <text evidence="2 7">Belongs to the aspartate/ornithine carbamoyltransferase superfamily. ATCase family.</text>
</comment>
<keyword evidence="4 7" id="KW-0665">Pyrimidine biosynthesis</keyword>
<dbReference type="GO" id="GO:0006207">
    <property type="term" value="P:'de novo' pyrimidine nucleobase biosynthetic process"/>
    <property type="evidence" value="ECO:0007669"/>
    <property type="project" value="InterPro"/>
</dbReference>
<dbReference type="GO" id="GO:0006520">
    <property type="term" value="P:amino acid metabolic process"/>
    <property type="evidence" value="ECO:0007669"/>
    <property type="project" value="InterPro"/>
</dbReference>
<comment type="function">
    <text evidence="5 7">Catalyzes the condensation of carbamoyl phosphate and aspartate to form carbamoyl aspartate and inorganic phosphate, the committed step in the de novo pyrimidine nucleotide biosynthesis pathway.</text>
</comment>
<feature type="binding site" evidence="7">
    <location>
        <position position="126"/>
    </location>
    <ligand>
        <name>carbamoyl phosphate</name>
        <dbReference type="ChEBI" id="CHEBI:58228"/>
    </ligand>
</feature>
<feature type="binding site" evidence="7">
    <location>
        <position position="48"/>
    </location>
    <ligand>
        <name>carbamoyl phosphate</name>
        <dbReference type="ChEBI" id="CHEBI:58228"/>
    </ligand>
</feature>
<dbReference type="STRING" id="237682.SAMN05421676_10962"/>
<dbReference type="InterPro" id="IPR006131">
    <property type="entry name" value="Asp_carbamoyltransf_Asp/Orn-bd"/>
</dbReference>
<feature type="binding site" evidence="7">
    <location>
        <position position="129"/>
    </location>
    <ligand>
        <name>carbamoyl phosphate</name>
        <dbReference type="ChEBI" id="CHEBI:58228"/>
    </ligand>
</feature>
<comment type="catalytic activity">
    <reaction evidence="6 7">
        <text>carbamoyl phosphate + L-aspartate = N-carbamoyl-L-aspartate + phosphate + H(+)</text>
        <dbReference type="Rhea" id="RHEA:20013"/>
        <dbReference type="ChEBI" id="CHEBI:15378"/>
        <dbReference type="ChEBI" id="CHEBI:29991"/>
        <dbReference type="ChEBI" id="CHEBI:32814"/>
        <dbReference type="ChEBI" id="CHEBI:43474"/>
        <dbReference type="ChEBI" id="CHEBI:58228"/>
        <dbReference type="EC" id="2.1.3.2"/>
    </reaction>
</comment>
<feature type="binding site" evidence="7">
    <location>
        <position position="76"/>
    </location>
    <ligand>
        <name>L-aspartate</name>
        <dbReference type="ChEBI" id="CHEBI:29991"/>
    </ligand>
</feature>
<evidence type="ECO:0000259" key="8">
    <source>
        <dbReference type="Pfam" id="PF00185"/>
    </source>
</evidence>
<feature type="binding site" evidence="7">
    <location>
        <position position="159"/>
    </location>
    <ligand>
        <name>L-aspartate</name>
        <dbReference type="ChEBI" id="CHEBI:29991"/>
    </ligand>
</feature>
<dbReference type="EMBL" id="FOHJ01000009">
    <property type="protein sequence ID" value="SET84736.1"/>
    <property type="molecule type" value="Genomic_DNA"/>
</dbReference>